<feature type="domain" description="Glutamine amidotransferase type-2" evidence="7">
    <location>
        <begin position="37"/>
        <end position="243"/>
    </location>
</feature>
<dbReference type="InterPro" id="IPR033738">
    <property type="entry name" value="AsnB_N"/>
</dbReference>
<dbReference type="SUPFAM" id="SSF52402">
    <property type="entry name" value="Adenine nucleotide alpha hydrolases-like"/>
    <property type="match status" value="1"/>
</dbReference>
<comment type="similarity">
    <text evidence="1">Belongs to the asparagine synthetase family.</text>
</comment>
<dbReference type="Proteomes" id="UP000606974">
    <property type="component" value="Unassembled WGS sequence"/>
</dbReference>
<evidence type="ECO:0000259" key="7">
    <source>
        <dbReference type="PROSITE" id="PS51278"/>
    </source>
</evidence>
<dbReference type="InterPro" id="IPR017932">
    <property type="entry name" value="GATase_2_dom"/>
</dbReference>
<dbReference type="InterPro" id="IPR006426">
    <property type="entry name" value="Asn_synth_AEB"/>
</dbReference>
<keyword evidence="2 5" id="KW-0547">Nucleotide-binding</keyword>
<dbReference type="Gene3D" id="3.60.20.10">
    <property type="entry name" value="Glutamine Phosphoribosylpyrophosphate, subunit 1, domain 1"/>
    <property type="match status" value="1"/>
</dbReference>
<proteinExistence type="inferred from homology"/>
<evidence type="ECO:0000313" key="8">
    <source>
        <dbReference type="EMBL" id="KAF7510520.1"/>
    </source>
</evidence>
<gene>
    <name evidence="8" type="ORF">GJ744_006366</name>
</gene>
<dbReference type="PROSITE" id="PS51278">
    <property type="entry name" value="GATASE_TYPE_2"/>
    <property type="match status" value="1"/>
</dbReference>
<dbReference type="PANTHER" id="PTHR43284:SF1">
    <property type="entry name" value="ASPARAGINE SYNTHETASE"/>
    <property type="match status" value="1"/>
</dbReference>
<dbReference type="GO" id="GO:0005524">
    <property type="term" value="F:ATP binding"/>
    <property type="evidence" value="ECO:0007669"/>
    <property type="project" value="UniProtKB-KW"/>
</dbReference>
<dbReference type="Pfam" id="PF13537">
    <property type="entry name" value="GATase_7"/>
    <property type="match status" value="1"/>
</dbReference>
<keyword evidence="3 5" id="KW-0067">ATP-binding</keyword>
<evidence type="ECO:0000256" key="2">
    <source>
        <dbReference type="ARBA" id="ARBA00022741"/>
    </source>
</evidence>
<evidence type="ECO:0000256" key="1">
    <source>
        <dbReference type="ARBA" id="ARBA00005752"/>
    </source>
</evidence>
<dbReference type="InterPro" id="IPR014729">
    <property type="entry name" value="Rossmann-like_a/b/a_fold"/>
</dbReference>
<evidence type="ECO:0000256" key="5">
    <source>
        <dbReference type="PIRNR" id="PIRNR001589"/>
    </source>
</evidence>
<dbReference type="Pfam" id="PF00733">
    <property type="entry name" value="Asn_synthase"/>
    <property type="match status" value="1"/>
</dbReference>
<comment type="caution">
    <text evidence="8">The sequence shown here is derived from an EMBL/GenBank/DDBJ whole genome shotgun (WGS) entry which is preliminary data.</text>
</comment>
<evidence type="ECO:0000313" key="9">
    <source>
        <dbReference type="Proteomes" id="UP000606974"/>
    </source>
</evidence>
<dbReference type="EMBL" id="JAACFV010000029">
    <property type="protein sequence ID" value="KAF7510520.1"/>
    <property type="molecule type" value="Genomic_DNA"/>
</dbReference>
<accession>A0A8H7E6S2</accession>
<keyword evidence="4" id="KW-0315">Glutamine amidotransferase</keyword>
<feature type="binding site" evidence="6">
    <location>
        <position position="132"/>
    </location>
    <ligand>
        <name>L-glutamine</name>
        <dbReference type="ChEBI" id="CHEBI:58359"/>
    </ligand>
</feature>
<sequence length="698" mass="78632">MSDRPFGPHVQLQAILKISWSGDVRGTPPLQIELWSSYLFLALMIFPRLDDSLALIRHRGPDSTGQWISPDERVALGHVRLEINDLSPAGAQPFSDVEDTVHAVVNGEIYDYDRLREEMVEKQNYTFKSRSDCEVVLALYKYYGAPSFLFHLRGEFSLCLYDSERQIFMAARDRYGIKPLFWTVAEGRLLVAAEIKAFKSIAGVKFEWDVRSIADGSTNFGYATTFKNIEKVRPGHYLVCRSFGPISQLEYWNSDYADKTVEDNRSEDEVIEDVRKHLREAIRLRLRADVKVGISLSGGLDSSFVAGMSNQLIKEGEKLGGDDVTDRLSCFGVGFDEDSGFDESAIAERTAQHLGVRFYKKSMNEQSLADQLEDATWHGEQPSPDLNFIGIYALSELVREQGFRVLLNGQGSDEIFGGYSIFLPDFLREPDLTFTGPRIPESERREALGAAEKAAPLYTLTRPDKLLISPLACQQLNNTIMASMIASASTSLAFSPWVPETHGNCDQQLTFCDTINGSTISKIQQKWHPLHTAEYLFTTTTLPNWLLGHLGDRGEMAHSIEGRTPFLDHKLTEYVNGLPPSMKIRPDPHHPGTFLEKWVLREAAKPFITEEIYTRKKHPYSAPVLYPVGGPIHRLMKRLITEESVEGLGFLVSEGIEERVERCFGEQDRVTMRELFMVAQFVVLGRAFGVPKAVPRSG</sequence>
<dbReference type="NCBIfam" id="TIGR01536">
    <property type="entry name" value="asn_synth_AEB"/>
    <property type="match status" value="1"/>
</dbReference>
<dbReference type="PANTHER" id="PTHR43284">
    <property type="entry name" value="ASPARAGINE SYNTHETASE (GLUTAMINE-HYDROLYZING)"/>
    <property type="match status" value="1"/>
</dbReference>
<evidence type="ECO:0000256" key="4">
    <source>
        <dbReference type="ARBA" id="ARBA00022962"/>
    </source>
</evidence>
<feature type="binding site" evidence="6">
    <location>
        <position position="333"/>
    </location>
    <ligand>
        <name>ATP</name>
        <dbReference type="ChEBI" id="CHEBI:30616"/>
    </ligand>
</feature>
<organism evidence="8 9">
    <name type="scientific">Endocarpon pusillum</name>
    <dbReference type="NCBI Taxonomy" id="364733"/>
    <lineage>
        <taxon>Eukaryota</taxon>
        <taxon>Fungi</taxon>
        <taxon>Dikarya</taxon>
        <taxon>Ascomycota</taxon>
        <taxon>Pezizomycotina</taxon>
        <taxon>Eurotiomycetes</taxon>
        <taxon>Chaetothyriomycetidae</taxon>
        <taxon>Verrucariales</taxon>
        <taxon>Verrucariaceae</taxon>
        <taxon>Endocarpon</taxon>
    </lineage>
</organism>
<protein>
    <recommendedName>
        <fullName evidence="7">Glutamine amidotransferase type-2 domain-containing protein</fullName>
    </recommendedName>
</protein>
<dbReference type="PIRSF" id="PIRSF001589">
    <property type="entry name" value="Asn_synthetase_glu-h"/>
    <property type="match status" value="1"/>
</dbReference>
<name>A0A8H7E6S2_9EURO</name>
<dbReference type="OrthoDB" id="409189at2759"/>
<dbReference type="AlphaFoldDB" id="A0A8H7E6S2"/>
<dbReference type="SUPFAM" id="SSF56235">
    <property type="entry name" value="N-terminal nucleophile aminohydrolases (Ntn hydrolases)"/>
    <property type="match status" value="1"/>
</dbReference>
<dbReference type="InterPro" id="IPR029055">
    <property type="entry name" value="Ntn_hydrolases_N"/>
</dbReference>
<dbReference type="GO" id="GO:0004066">
    <property type="term" value="F:asparagine synthase (glutamine-hydrolyzing) activity"/>
    <property type="evidence" value="ECO:0007669"/>
    <property type="project" value="InterPro"/>
</dbReference>
<dbReference type="GO" id="GO:0006529">
    <property type="term" value="P:asparagine biosynthetic process"/>
    <property type="evidence" value="ECO:0007669"/>
    <property type="project" value="InterPro"/>
</dbReference>
<evidence type="ECO:0000256" key="6">
    <source>
        <dbReference type="PIRSR" id="PIRSR001589-2"/>
    </source>
</evidence>
<dbReference type="Gene3D" id="3.40.50.620">
    <property type="entry name" value="HUPs"/>
    <property type="match status" value="1"/>
</dbReference>
<dbReference type="InterPro" id="IPR051786">
    <property type="entry name" value="ASN_synthetase/amidase"/>
</dbReference>
<evidence type="ECO:0000256" key="3">
    <source>
        <dbReference type="ARBA" id="ARBA00022840"/>
    </source>
</evidence>
<dbReference type="GO" id="GO:0005829">
    <property type="term" value="C:cytosol"/>
    <property type="evidence" value="ECO:0007669"/>
    <property type="project" value="TreeGrafter"/>
</dbReference>
<dbReference type="CDD" id="cd01991">
    <property type="entry name" value="Asn_synthase_B_C"/>
    <property type="match status" value="1"/>
</dbReference>
<dbReference type="CDD" id="cd00712">
    <property type="entry name" value="AsnB"/>
    <property type="match status" value="1"/>
</dbReference>
<keyword evidence="9" id="KW-1185">Reference proteome</keyword>
<dbReference type="InterPro" id="IPR001962">
    <property type="entry name" value="Asn_synthase"/>
</dbReference>
<reference evidence="8" key="1">
    <citation type="submission" date="2020-02" db="EMBL/GenBank/DDBJ databases">
        <authorList>
            <person name="Palmer J.M."/>
        </authorList>
    </citation>
    <scope>NUCLEOTIDE SEQUENCE</scope>
    <source>
        <strain evidence="8">EPUS1.4</strain>
        <tissue evidence="8">Thallus</tissue>
    </source>
</reference>